<dbReference type="PANTHER" id="PTHR34776:SF1">
    <property type="entry name" value="F17F16.3 PROTEIN"/>
    <property type="match status" value="1"/>
</dbReference>
<dbReference type="AlphaFoldDB" id="A0A165JPJ5"/>
<evidence type="ECO:0000313" key="1">
    <source>
        <dbReference type="EMBL" id="KZT62110.1"/>
    </source>
</evidence>
<dbReference type="PANTHER" id="PTHR34776">
    <property type="entry name" value="F17F16.3 PROTEIN"/>
    <property type="match status" value="1"/>
</dbReference>
<dbReference type="STRING" id="1353952.A0A165JPJ5"/>
<protein>
    <submittedName>
        <fullName evidence="1">Uncharacterized protein</fullName>
    </submittedName>
</protein>
<keyword evidence="2" id="KW-1185">Reference proteome</keyword>
<reference evidence="1 2" key="1">
    <citation type="journal article" date="2016" name="Mol. Biol. Evol.">
        <title>Comparative Genomics of Early-Diverging Mushroom-Forming Fungi Provides Insights into the Origins of Lignocellulose Decay Capabilities.</title>
        <authorList>
            <person name="Nagy L.G."/>
            <person name="Riley R."/>
            <person name="Tritt A."/>
            <person name="Adam C."/>
            <person name="Daum C."/>
            <person name="Floudas D."/>
            <person name="Sun H."/>
            <person name="Yadav J.S."/>
            <person name="Pangilinan J."/>
            <person name="Larsson K.H."/>
            <person name="Matsuura K."/>
            <person name="Barry K."/>
            <person name="Labutti K."/>
            <person name="Kuo R."/>
            <person name="Ohm R.A."/>
            <person name="Bhattacharya S.S."/>
            <person name="Shirouzu T."/>
            <person name="Yoshinaga Y."/>
            <person name="Martin F.M."/>
            <person name="Grigoriev I.V."/>
            <person name="Hibbett D.S."/>
        </authorList>
    </citation>
    <scope>NUCLEOTIDE SEQUENCE [LARGE SCALE GENOMIC DNA]</scope>
    <source>
        <strain evidence="1 2">HHB12733</strain>
    </source>
</reference>
<evidence type="ECO:0000313" key="2">
    <source>
        <dbReference type="Proteomes" id="UP000076842"/>
    </source>
</evidence>
<dbReference type="EMBL" id="KV423918">
    <property type="protein sequence ID" value="KZT62110.1"/>
    <property type="molecule type" value="Genomic_DNA"/>
</dbReference>
<dbReference type="InParanoid" id="A0A165JPJ5"/>
<dbReference type="OrthoDB" id="1028014at2759"/>
<sequence length="369" mass="40036">MLPALEMRGVSPRVGASGCGSTRCRAGGQRFLREEREDQVYVTPCLASTNFPPVGRKKGSGWRTEEGWKRRREMVERIDARSSSSDEGAGLGGASIYFFYRPKVELEEASSLDDVSKFSILLLPRAPGSSAAAPAEPQGKANKQYRLISVGKKRLPDPSKKREVFWAAVLGYGDDLTELADELGPKDYATKTRGERHIAEARLAGRGSYVLYAKTDGPPSSHATYLAYHLSHPAQPGEVQKALDIFPSSSFVLQVKNPTVSAPPQAGLNPRARADYPEGVVEAEFGGEGDAKGLRFVPANPVKLLDYKGAELLLIADKKDIEQAVGEKVGEQVEESAEGEKGLSDEAVMKELMMDAEKFPAEALDGHWA</sequence>
<gene>
    <name evidence="1" type="ORF">CALCODRAFT_522468</name>
</gene>
<accession>A0A165JPJ5</accession>
<proteinExistence type="predicted"/>
<name>A0A165JPJ5_9BASI</name>
<dbReference type="Proteomes" id="UP000076842">
    <property type="component" value="Unassembled WGS sequence"/>
</dbReference>
<organism evidence="1 2">
    <name type="scientific">Calocera cornea HHB12733</name>
    <dbReference type="NCBI Taxonomy" id="1353952"/>
    <lineage>
        <taxon>Eukaryota</taxon>
        <taxon>Fungi</taxon>
        <taxon>Dikarya</taxon>
        <taxon>Basidiomycota</taxon>
        <taxon>Agaricomycotina</taxon>
        <taxon>Dacrymycetes</taxon>
        <taxon>Dacrymycetales</taxon>
        <taxon>Dacrymycetaceae</taxon>
        <taxon>Calocera</taxon>
    </lineage>
</organism>